<name>A0A1S2LZ93_9BACI</name>
<reference evidence="2 3" key="1">
    <citation type="submission" date="2016-10" db="EMBL/GenBank/DDBJ databases">
        <title>Draft genome sequences of four alkaliphilic bacteria belonging to the Anaerobacillus genus.</title>
        <authorList>
            <person name="Bassil N.M."/>
            <person name="Lloyd J.R."/>
        </authorList>
    </citation>
    <scope>NUCLEOTIDE SEQUENCE [LARGE SCALE GENOMIC DNA]</scope>
    <source>
        <strain evidence="2 3">DSM 18345</strain>
    </source>
</reference>
<proteinExistence type="predicted"/>
<evidence type="ECO:0000313" key="3">
    <source>
        <dbReference type="Proteomes" id="UP000179524"/>
    </source>
</evidence>
<comment type="caution">
    <text evidence="2">The sequence shown here is derived from an EMBL/GenBank/DDBJ whole genome shotgun (WGS) entry which is preliminary data.</text>
</comment>
<evidence type="ECO:0000313" key="2">
    <source>
        <dbReference type="EMBL" id="OIJ16785.1"/>
    </source>
</evidence>
<dbReference type="Pfam" id="PF22725">
    <property type="entry name" value="GFO_IDH_MocA_C3"/>
    <property type="match status" value="1"/>
</dbReference>
<gene>
    <name evidence="2" type="ORF">BKP37_05940</name>
</gene>
<feature type="domain" description="GFO/IDH/MocA-like oxidoreductase" evidence="1">
    <location>
        <begin position="138"/>
        <end position="234"/>
    </location>
</feature>
<sequence length="303" mass="35060">MNCIVVGYGSIGQRHARILRELGCRVAVVSKRKIPFPFTYSTIKTALIQEKPDYIILANETFKHYASLKELTNFGFTGIILVEKPLFDMVKKIPKHTFSHAYVGYNLRFHPILQKISEIVSKEKILYSQIYVGQYLPNWRPNQDYRKSYSARKTQGGGVLLDLSHELDYARWLFGDWNRLVAFGGKFSSLQIDSDDLYSLMVKMNKCPMVQIHLNYLDRISRREISVITEKCTIKVDLLNHTLQINDAIDKYHIDRDDTYIMQHKAIMNGEKTNLCTLEEGLATLEMVGALEQSTKLKKWVNK</sequence>
<keyword evidence="3" id="KW-1185">Reference proteome</keyword>
<organism evidence="2 3">
    <name type="scientific">Anaerobacillus alkalilacustris</name>
    <dbReference type="NCBI Taxonomy" id="393763"/>
    <lineage>
        <taxon>Bacteria</taxon>
        <taxon>Bacillati</taxon>
        <taxon>Bacillota</taxon>
        <taxon>Bacilli</taxon>
        <taxon>Bacillales</taxon>
        <taxon>Bacillaceae</taxon>
        <taxon>Anaerobacillus</taxon>
    </lineage>
</organism>
<dbReference type="PANTHER" id="PTHR43377:SF1">
    <property type="entry name" value="BILIVERDIN REDUCTASE A"/>
    <property type="match status" value="1"/>
</dbReference>
<dbReference type="InterPro" id="IPR051450">
    <property type="entry name" value="Gfo/Idh/MocA_Oxidoreductases"/>
</dbReference>
<dbReference type="Proteomes" id="UP000179524">
    <property type="component" value="Unassembled WGS sequence"/>
</dbReference>
<dbReference type="EMBL" id="MLQR01000004">
    <property type="protein sequence ID" value="OIJ16785.1"/>
    <property type="molecule type" value="Genomic_DNA"/>
</dbReference>
<protein>
    <submittedName>
        <fullName evidence="2">Oxidoreductase</fullName>
    </submittedName>
</protein>
<dbReference type="InterPro" id="IPR055170">
    <property type="entry name" value="GFO_IDH_MocA-like_dom"/>
</dbReference>
<evidence type="ECO:0000259" key="1">
    <source>
        <dbReference type="Pfam" id="PF22725"/>
    </source>
</evidence>
<dbReference type="SUPFAM" id="SSF55347">
    <property type="entry name" value="Glyceraldehyde-3-phosphate dehydrogenase-like, C-terminal domain"/>
    <property type="match status" value="1"/>
</dbReference>
<dbReference type="SUPFAM" id="SSF51735">
    <property type="entry name" value="NAD(P)-binding Rossmann-fold domains"/>
    <property type="match status" value="1"/>
</dbReference>
<accession>A0A1S2LZ93</accession>
<dbReference type="InterPro" id="IPR036291">
    <property type="entry name" value="NAD(P)-bd_dom_sf"/>
</dbReference>
<dbReference type="PANTHER" id="PTHR43377">
    <property type="entry name" value="BILIVERDIN REDUCTASE A"/>
    <property type="match status" value="1"/>
</dbReference>
<dbReference type="AlphaFoldDB" id="A0A1S2LZ93"/>
<dbReference type="Gene3D" id="3.30.360.10">
    <property type="entry name" value="Dihydrodipicolinate Reductase, domain 2"/>
    <property type="match status" value="1"/>
</dbReference>
<dbReference type="Gene3D" id="3.40.50.720">
    <property type="entry name" value="NAD(P)-binding Rossmann-like Domain"/>
    <property type="match status" value="1"/>
</dbReference>